<dbReference type="InterPro" id="IPR036047">
    <property type="entry name" value="F-box-like_dom_sf"/>
</dbReference>
<dbReference type="CDD" id="cd09917">
    <property type="entry name" value="F-box_SF"/>
    <property type="match status" value="1"/>
</dbReference>
<dbReference type="EMBL" id="KE145354">
    <property type="protein sequence ID" value="EPE35440.1"/>
    <property type="molecule type" value="Genomic_DNA"/>
</dbReference>
<protein>
    <submittedName>
        <fullName evidence="1">Uncharacterized protein</fullName>
    </submittedName>
</protein>
<keyword evidence="2" id="KW-1185">Reference proteome</keyword>
<proteinExistence type="predicted"/>
<dbReference type="KEGG" id="glz:GLAREA_11139"/>
<name>S3DCI5_GLAL2</name>
<gene>
    <name evidence="1" type="ORF">GLAREA_11139</name>
</gene>
<dbReference type="OrthoDB" id="3766406at2759"/>
<dbReference type="AlphaFoldDB" id="S3DCI5"/>
<dbReference type="Proteomes" id="UP000016922">
    <property type="component" value="Unassembled WGS sequence"/>
</dbReference>
<evidence type="ECO:0000313" key="2">
    <source>
        <dbReference type="Proteomes" id="UP000016922"/>
    </source>
</evidence>
<dbReference type="RefSeq" id="XP_008077519.1">
    <property type="nucleotide sequence ID" value="XM_008079328.1"/>
</dbReference>
<sequence length="370" mass="42688">MLSQDLILEIADYLPRSSLGALSLTCRDMHAVTRKYCALHLKALSGAGLHDNLDFLRLLERDYPDHFACYYCQDLHPIGDADKYRPTFGVSRSSAPLCVSHLPLEFLINEHFSYAIFQIAMTINRCYGSSYRLVYFIKLQWGTISRLFETLSKVTINTDMQGYKRATITSCSVPWWSSTCGLIVKAQQVFLIPPSQEFPWPWGTKIFICPHHDDLDITADSFEGELARKSLALWDQPCHPYFAREGKIVRCHQCHTEWRIDFQKLSGGGFKMFLTIWKALGNGVSPRDPMFRRHVDQGEDIYRTRIQWGGHYLGWEEHSDHATSFPYWTFLNAKQEQAMLPNLERQYPDLNRSRVSRSIVKPAHSGTIKP</sequence>
<organism evidence="1 2">
    <name type="scientific">Glarea lozoyensis (strain ATCC 20868 / MF5171)</name>
    <dbReference type="NCBI Taxonomy" id="1116229"/>
    <lineage>
        <taxon>Eukaryota</taxon>
        <taxon>Fungi</taxon>
        <taxon>Dikarya</taxon>
        <taxon>Ascomycota</taxon>
        <taxon>Pezizomycotina</taxon>
        <taxon>Leotiomycetes</taxon>
        <taxon>Helotiales</taxon>
        <taxon>Helotiaceae</taxon>
        <taxon>Glarea</taxon>
    </lineage>
</organism>
<dbReference type="SUPFAM" id="SSF81383">
    <property type="entry name" value="F-box domain"/>
    <property type="match status" value="1"/>
</dbReference>
<accession>S3DCI5</accession>
<reference evidence="1 2" key="1">
    <citation type="journal article" date="2013" name="BMC Genomics">
        <title>Genomics-driven discovery of the pneumocandin biosynthetic gene cluster in the fungus Glarea lozoyensis.</title>
        <authorList>
            <person name="Chen L."/>
            <person name="Yue Q."/>
            <person name="Zhang X."/>
            <person name="Xiang M."/>
            <person name="Wang C."/>
            <person name="Li S."/>
            <person name="Che Y."/>
            <person name="Ortiz-Lopez F.J."/>
            <person name="Bills G.F."/>
            <person name="Liu X."/>
            <person name="An Z."/>
        </authorList>
    </citation>
    <scope>NUCLEOTIDE SEQUENCE [LARGE SCALE GENOMIC DNA]</scope>
    <source>
        <strain evidence="2">ATCC 20868 / MF5171</strain>
    </source>
</reference>
<dbReference type="GeneID" id="19470181"/>
<dbReference type="HOGENOM" id="CLU_048626_0_0_1"/>
<evidence type="ECO:0000313" key="1">
    <source>
        <dbReference type="EMBL" id="EPE35440.1"/>
    </source>
</evidence>